<protein>
    <submittedName>
        <fullName evidence="9">MnhE</fullName>
    </submittedName>
</protein>
<evidence type="ECO:0000256" key="8">
    <source>
        <dbReference type="SAM" id="Phobius"/>
    </source>
</evidence>
<reference evidence="9" key="2">
    <citation type="submission" date="2017-02" db="EMBL/GenBank/DDBJ databases">
        <title>Transcriptional profiling of Sulfide Oxidizing Enzymes and Characterization of flavocytochrome c Sulfide Dehydrogenase in a Purple Sulfur Bacterium Thiocapsa rosepoersicina.</title>
        <authorList>
            <person name="Balogh T."/>
            <person name="Duzs A."/>
            <person name="Kiss E."/>
            <person name="Toth A."/>
            <person name="Rakhely G."/>
        </authorList>
    </citation>
    <scope>NUCLEOTIDE SEQUENCE</scope>
    <source>
        <strain evidence="9">BBS</strain>
    </source>
</reference>
<feature type="region of interest" description="Disordered" evidence="7">
    <location>
        <begin position="163"/>
        <end position="184"/>
    </location>
</feature>
<evidence type="ECO:0000256" key="6">
    <source>
        <dbReference type="ARBA" id="ARBA00023136"/>
    </source>
</evidence>
<comment type="similarity">
    <text evidence="2">Belongs to the CPA3 antiporters (TC 2.A.63) subunit E family.</text>
</comment>
<feature type="transmembrane region" description="Helical" evidence="8">
    <location>
        <begin position="12"/>
        <end position="29"/>
    </location>
</feature>
<dbReference type="PANTHER" id="PTHR34584:SF1">
    <property type="entry name" value="NA(+)_H(+) ANTIPORTER SUBUNIT E1"/>
    <property type="match status" value="1"/>
</dbReference>
<organism evidence="9">
    <name type="scientific">Thiocapsa roseopersicina</name>
    <dbReference type="NCBI Taxonomy" id="1058"/>
    <lineage>
        <taxon>Bacteria</taxon>
        <taxon>Pseudomonadati</taxon>
        <taxon>Pseudomonadota</taxon>
        <taxon>Gammaproteobacteria</taxon>
        <taxon>Chromatiales</taxon>
        <taxon>Chromatiaceae</taxon>
        <taxon>Thiocapsa</taxon>
    </lineage>
</organism>
<dbReference type="EMBL" id="KY595103">
    <property type="protein sequence ID" value="ASA46426.1"/>
    <property type="molecule type" value="Genomic_DNA"/>
</dbReference>
<evidence type="ECO:0000256" key="7">
    <source>
        <dbReference type="SAM" id="MobiDB-lite"/>
    </source>
</evidence>
<evidence type="ECO:0000256" key="4">
    <source>
        <dbReference type="ARBA" id="ARBA00022692"/>
    </source>
</evidence>
<dbReference type="Pfam" id="PF01899">
    <property type="entry name" value="MNHE"/>
    <property type="match status" value="1"/>
</dbReference>
<dbReference type="InterPro" id="IPR002758">
    <property type="entry name" value="Cation_antiport_E"/>
</dbReference>
<evidence type="ECO:0000313" key="9">
    <source>
        <dbReference type="EMBL" id="ASA46426.1"/>
    </source>
</evidence>
<dbReference type="PANTHER" id="PTHR34584">
    <property type="entry name" value="NA(+)/H(+) ANTIPORTER SUBUNIT E1"/>
    <property type="match status" value="1"/>
</dbReference>
<dbReference type="AlphaFoldDB" id="A0A1Z2RRH3"/>
<evidence type="ECO:0000256" key="5">
    <source>
        <dbReference type="ARBA" id="ARBA00022989"/>
    </source>
</evidence>
<sequence length="184" mass="20135">MHLRTVFAHPRAFLVRTVGFAFVWVVLVGPDPASWTIGGPFVVAATLASLRLSEPRDRKLSLIRLAGFVPYFLRESLRGGLDVAARVLVPRLRVQPGNQEYSVRLKSPEARLIFIDSISLLPGTLSADLLGDRLTVHALDVRTDVEGDLIALERRIAAVFGESLEPSPDTAKAHRSPAPPEART</sequence>
<reference evidence="9" key="1">
    <citation type="submission" date="2017-02" db="EMBL/GenBank/DDBJ databases">
        <title>Characterization of a Type VI sulfide:quinone oxidoreductase from the purple sulfur bacterium, Thiocapsa roseopersicina.</title>
        <authorList>
            <person name="Duzs A."/>
            <person name="Toth A."/>
            <person name="Nemeth B."/>
            <person name="Balogh T."/>
            <person name="Kos P.B."/>
            <person name="Rakhely G."/>
        </authorList>
    </citation>
    <scope>NUCLEOTIDE SEQUENCE</scope>
    <source>
        <strain evidence="9">BBS</strain>
    </source>
</reference>
<proteinExistence type="inferred from homology"/>
<evidence type="ECO:0000256" key="3">
    <source>
        <dbReference type="ARBA" id="ARBA00022475"/>
    </source>
</evidence>
<evidence type="ECO:0000256" key="1">
    <source>
        <dbReference type="ARBA" id="ARBA00004651"/>
    </source>
</evidence>
<accession>A0A1Z2RRH3</accession>
<gene>
    <name evidence="9" type="primary">mnhE</name>
</gene>
<keyword evidence="3" id="KW-1003">Cell membrane</keyword>
<dbReference type="GO" id="GO:0005886">
    <property type="term" value="C:plasma membrane"/>
    <property type="evidence" value="ECO:0007669"/>
    <property type="project" value="UniProtKB-SubCell"/>
</dbReference>
<comment type="subcellular location">
    <subcellularLocation>
        <location evidence="1">Cell membrane</location>
        <topology evidence="1">Multi-pass membrane protein</topology>
    </subcellularLocation>
</comment>
<keyword evidence="6 8" id="KW-0472">Membrane</keyword>
<dbReference type="GO" id="GO:0008324">
    <property type="term" value="F:monoatomic cation transmembrane transporter activity"/>
    <property type="evidence" value="ECO:0007669"/>
    <property type="project" value="InterPro"/>
</dbReference>
<evidence type="ECO:0000256" key="2">
    <source>
        <dbReference type="ARBA" id="ARBA00006228"/>
    </source>
</evidence>
<keyword evidence="5 8" id="KW-1133">Transmembrane helix</keyword>
<name>A0A1Z2RRH3_THIRO</name>
<feature type="transmembrane region" description="Helical" evidence="8">
    <location>
        <begin position="35"/>
        <end position="52"/>
    </location>
</feature>
<keyword evidence="4 8" id="KW-0812">Transmembrane</keyword>